<accession>A0A1G2THT3</accession>
<sequence length="173" mass="19639">MKNLSLLWSIGVVALFIAGIFFFSRNDQTAVTMPEIVPEGYAKYENQKYGFYLYHPPAAVIKEYEEGGGARTITLEDLGSSQGLQIFIVPYQDQMITDERFKRDVPSGVRLNMENSSVGLPQVPAVVFDSQDQFLGETREAWFIYGGYLYEITTLKSSEDWMSSVLGTWRFTN</sequence>
<reference evidence="2 3" key="1">
    <citation type="journal article" date="2016" name="Nat. Commun.">
        <title>Thousands of microbial genomes shed light on interconnected biogeochemical processes in an aquifer system.</title>
        <authorList>
            <person name="Anantharaman K."/>
            <person name="Brown C.T."/>
            <person name="Hug L.A."/>
            <person name="Sharon I."/>
            <person name="Castelle C.J."/>
            <person name="Probst A.J."/>
            <person name="Thomas B.C."/>
            <person name="Singh A."/>
            <person name="Wilkins M.J."/>
            <person name="Karaoz U."/>
            <person name="Brodie E.L."/>
            <person name="Williams K.H."/>
            <person name="Hubbard S.S."/>
            <person name="Banfield J.F."/>
        </authorList>
    </citation>
    <scope>NUCLEOTIDE SEQUENCE [LARGE SCALE GENOMIC DNA]</scope>
</reference>
<comment type="caution">
    <text evidence="2">The sequence shown here is derived from an EMBL/GenBank/DDBJ whole genome shotgun (WGS) entry which is preliminary data.</text>
</comment>
<gene>
    <name evidence="2" type="ORF">A3D49_01920</name>
</gene>
<keyword evidence="1" id="KW-1133">Transmembrane helix</keyword>
<feature type="transmembrane region" description="Helical" evidence="1">
    <location>
        <begin position="6"/>
        <end position="23"/>
    </location>
</feature>
<dbReference type="EMBL" id="MHVS01000003">
    <property type="protein sequence ID" value="OHA96847.1"/>
    <property type="molecule type" value="Genomic_DNA"/>
</dbReference>
<evidence type="ECO:0000313" key="2">
    <source>
        <dbReference type="EMBL" id="OHA96847.1"/>
    </source>
</evidence>
<evidence type="ECO:0008006" key="4">
    <source>
        <dbReference type="Google" id="ProtNLM"/>
    </source>
</evidence>
<dbReference type="Proteomes" id="UP000177279">
    <property type="component" value="Unassembled WGS sequence"/>
</dbReference>
<keyword evidence="1" id="KW-0812">Transmembrane</keyword>
<evidence type="ECO:0000256" key="1">
    <source>
        <dbReference type="SAM" id="Phobius"/>
    </source>
</evidence>
<name>A0A1G2THT3_9BACT</name>
<evidence type="ECO:0000313" key="3">
    <source>
        <dbReference type="Proteomes" id="UP000177279"/>
    </source>
</evidence>
<proteinExistence type="predicted"/>
<keyword evidence="1" id="KW-0472">Membrane</keyword>
<protein>
    <recommendedName>
        <fullName evidence="4">DUF4367 domain-containing protein</fullName>
    </recommendedName>
</protein>
<organism evidence="2 3">
    <name type="scientific">Candidatus Zambryskibacteria bacterium RIFCSPHIGHO2_02_FULL_43_37</name>
    <dbReference type="NCBI Taxonomy" id="1802749"/>
    <lineage>
        <taxon>Bacteria</taxon>
        <taxon>Candidatus Zambryskiibacteriota</taxon>
    </lineage>
</organism>
<dbReference type="AlphaFoldDB" id="A0A1G2THT3"/>